<accession>A0ABW1YH19</accession>
<sequence>MSAQLKPSYKEVKEKFEMVRQISREAAYEQLSPVLKNRLGQAILRGNIGLDGFTFEAQRKLKSWERSGSRRVAWDWEEIAKSYRTHPKRFELSIWFKDLELSGASIGRPTWSGGKVRLDYIESHPMGTPLDGLVTDISVAAGVVYANAIGATQLRIMNPVNTAVRDHYLSKPGFSFNERGNFCYRDL</sequence>
<keyword evidence="2" id="KW-1185">Reference proteome</keyword>
<comment type="caution">
    <text evidence="1">The sequence shown here is derived from an EMBL/GenBank/DDBJ whole genome shotgun (WGS) entry which is preliminary data.</text>
</comment>
<dbReference type="Proteomes" id="UP001596425">
    <property type="component" value="Unassembled WGS sequence"/>
</dbReference>
<protein>
    <recommendedName>
        <fullName evidence="3">GNAT family N-acetyltransferase</fullName>
    </recommendedName>
</protein>
<organism evidence="1 2">
    <name type="scientific">Microbulbifer taiwanensis</name>
    <dbReference type="NCBI Taxonomy" id="986746"/>
    <lineage>
        <taxon>Bacteria</taxon>
        <taxon>Pseudomonadati</taxon>
        <taxon>Pseudomonadota</taxon>
        <taxon>Gammaproteobacteria</taxon>
        <taxon>Cellvibrionales</taxon>
        <taxon>Microbulbiferaceae</taxon>
        <taxon>Microbulbifer</taxon>
    </lineage>
</organism>
<dbReference type="RefSeq" id="WP_193192148.1">
    <property type="nucleotide sequence ID" value="NZ_JACZFR010000026.1"/>
</dbReference>
<dbReference type="EMBL" id="JBHSVR010000001">
    <property type="protein sequence ID" value="MFC6632024.1"/>
    <property type="molecule type" value="Genomic_DNA"/>
</dbReference>
<evidence type="ECO:0008006" key="3">
    <source>
        <dbReference type="Google" id="ProtNLM"/>
    </source>
</evidence>
<evidence type="ECO:0000313" key="2">
    <source>
        <dbReference type="Proteomes" id="UP001596425"/>
    </source>
</evidence>
<gene>
    <name evidence="1" type="ORF">ACFQBM_01955</name>
</gene>
<proteinExistence type="predicted"/>
<name>A0ABW1YH19_9GAMM</name>
<reference evidence="2" key="1">
    <citation type="journal article" date="2019" name="Int. J. Syst. Evol. Microbiol.">
        <title>The Global Catalogue of Microorganisms (GCM) 10K type strain sequencing project: providing services to taxonomists for standard genome sequencing and annotation.</title>
        <authorList>
            <consortium name="The Broad Institute Genomics Platform"/>
            <consortium name="The Broad Institute Genome Sequencing Center for Infectious Disease"/>
            <person name="Wu L."/>
            <person name="Ma J."/>
        </authorList>
    </citation>
    <scope>NUCLEOTIDE SEQUENCE [LARGE SCALE GENOMIC DNA]</scope>
    <source>
        <strain evidence="2">CGMCC 1.13718</strain>
    </source>
</reference>
<evidence type="ECO:0000313" key="1">
    <source>
        <dbReference type="EMBL" id="MFC6632024.1"/>
    </source>
</evidence>